<comment type="catalytic activity">
    <reaction evidence="5">
        <text>(6S)-5-formyl-5,6,7,8-tetrahydrofolate + ATP = (6R)-5,10-methenyltetrahydrofolate + ADP + phosphate</text>
        <dbReference type="Rhea" id="RHEA:10488"/>
        <dbReference type="ChEBI" id="CHEBI:30616"/>
        <dbReference type="ChEBI" id="CHEBI:43474"/>
        <dbReference type="ChEBI" id="CHEBI:57455"/>
        <dbReference type="ChEBI" id="CHEBI:57457"/>
        <dbReference type="ChEBI" id="CHEBI:456216"/>
        <dbReference type="EC" id="6.3.3.2"/>
    </reaction>
</comment>
<dbReference type="EMBL" id="JXMS01000006">
    <property type="protein sequence ID" value="OBQ54905.1"/>
    <property type="molecule type" value="Genomic_DNA"/>
</dbReference>
<keyword evidence="3 4" id="KW-0067">ATP-binding</keyword>
<organism evidence="6 7">
    <name type="scientific">Halodesulfovibrio spirochaetisodalis</name>
    <dbReference type="NCBI Taxonomy" id="1560234"/>
    <lineage>
        <taxon>Bacteria</taxon>
        <taxon>Pseudomonadati</taxon>
        <taxon>Thermodesulfobacteriota</taxon>
        <taxon>Desulfovibrionia</taxon>
        <taxon>Desulfovibrionales</taxon>
        <taxon>Desulfovibrionaceae</taxon>
        <taxon>Halodesulfovibrio</taxon>
    </lineage>
</organism>
<dbReference type="GO" id="GO:0046872">
    <property type="term" value="F:metal ion binding"/>
    <property type="evidence" value="ECO:0007669"/>
    <property type="project" value="UniProtKB-KW"/>
</dbReference>
<protein>
    <recommendedName>
        <fullName evidence="5">5-formyltetrahydrofolate cyclo-ligase</fullName>
        <ecNumber evidence="5">6.3.3.2</ecNumber>
    </recommendedName>
</protein>
<feature type="binding site" evidence="4">
    <location>
        <begin position="136"/>
        <end position="144"/>
    </location>
    <ligand>
        <name>ATP</name>
        <dbReference type="ChEBI" id="CHEBI:30616"/>
    </ligand>
</feature>
<dbReference type="RefSeq" id="WP_066853350.1">
    <property type="nucleotide sequence ID" value="NZ_JXMS01000006.1"/>
</dbReference>
<dbReference type="PANTHER" id="PTHR23407:SF1">
    <property type="entry name" value="5-FORMYLTETRAHYDROFOLATE CYCLO-LIGASE"/>
    <property type="match status" value="1"/>
</dbReference>
<comment type="caution">
    <text evidence="6">The sequence shown here is derived from an EMBL/GenBank/DDBJ whole genome shotgun (WGS) entry which is preliminary data.</text>
</comment>
<dbReference type="Pfam" id="PF01812">
    <property type="entry name" value="5-FTHF_cyc-lig"/>
    <property type="match status" value="1"/>
</dbReference>
<dbReference type="Gene3D" id="3.40.50.10420">
    <property type="entry name" value="NagB/RpiA/CoA transferase-like"/>
    <property type="match status" value="1"/>
</dbReference>
<keyword evidence="2 4" id="KW-0547">Nucleotide-binding</keyword>
<comment type="cofactor">
    <cofactor evidence="5">
        <name>Mg(2+)</name>
        <dbReference type="ChEBI" id="CHEBI:18420"/>
    </cofactor>
</comment>
<feature type="binding site" evidence="4">
    <location>
        <begin position="3"/>
        <end position="7"/>
    </location>
    <ligand>
        <name>ATP</name>
        <dbReference type="ChEBI" id="CHEBI:30616"/>
    </ligand>
</feature>
<dbReference type="Proteomes" id="UP000091979">
    <property type="component" value="Unassembled WGS sequence"/>
</dbReference>
<dbReference type="STRING" id="1560234.SP90_05055"/>
<dbReference type="PANTHER" id="PTHR23407">
    <property type="entry name" value="ATPASE INHIBITOR/5-FORMYLTETRAHYDROFOLATE CYCLO-LIGASE"/>
    <property type="match status" value="1"/>
</dbReference>
<dbReference type="GO" id="GO:0005524">
    <property type="term" value="F:ATP binding"/>
    <property type="evidence" value="ECO:0007669"/>
    <property type="project" value="UniProtKB-KW"/>
</dbReference>
<name>A0A1B7XHD5_9BACT</name>
<evidence type="ECO:0000256" key="3">
    <source>
        <dbReference type="ARBA" id="ARBA00022840"/>
    </source>
</evidence>
<evidence type="ECO:0000256" key="1">
    <source>
        <dbReference type="ARBA" id="ARBA00010638"/>
    </source>
</evidence>
<dbReference type="NCBIfam" id="TIGR02727">
    <property type="entry name" value="MTHFS_bact"/>
    <property type="match status" value="1"/>
</dbReference>
<dbReference type="InterPro" id="IPR037171">
    <property type="entry name" value="NagB/RpiA_transferase-like"/>
</dbReference>
<proteinExistence type="inferred from homology"/>
<feature type="binding site" evidence="4">
    <location>
        <position position="54"/>
    </location>
    <ligand>
        <name>substrate</name>
    </ligand>
</feature>
<reference evidence="6 7" key="1">
    <citation type="submission" date="2015-01" db="EMBL/GenBank/DDBJ databases">
        <title>Desulfovibrio sp. JC271 draft genome sequence.</title>
        <authorList>
            <person name="Shivani Y."/>
            <person name="Subhash Y."/>
            <person name="Sasikala C."/>
            <person name="Ramana C.V."/>
        </authorList>
    </citation>
    <scope>NUCLEOTIDE SEQUENCE [LARGE SCALE GENOMIC DNA]</scope>
    <source>
        <strain evidence="6 7">JC271</strain>
    </source>
</reference>
<evidence type="ECO:0000313" key="6">
    <source>
        <dbReference type="EMBL" id="OBQ54905.1"/>
    </source>
</evidence>
<sequence>MSKAALRKELLAKRECLGGIYVQEASISAQRNLMADDIWKTSQQVILYSPIRNELRTDLLFNAIWESGRTLLLPRCDEAQGQMSLVRCDGHHELEEGAYGILEPRTHCTVVDYDAPDFTPSLVVVPGVGFDRAGNRLGFGGGYYDRMLARPAFARATFVGLAYSFQIVPAVETEAWDQTMHALCTEEALQWL</sequence>
<evidence type="ECO:0000256" key="4">
    <source>
        <dbReference type="PIRSR" id="PIRSR006806-1"/>
    </source>
</evidence>
<dbReference type="GO" id="GO:0009396">
    <property type="term" value="P:folic acid-containing compound biosynthetic process"/>
    <property type="evidence" value="ECO:0007669"/>
    <property type="project" value="TreeGrafter"/>
</dbReference>
<dbReference type="EC" id="6.3.3.2" evidence="5"/>
<gene>
    <name evidence="6" type="ORF">SP90_05055</name>
</gene>
<keyword evidence="7" id="KW-1185">Reference proteome</keyword>
<comment type="similarity">
    <text evidence="1 5">Belongs to the 5-formyltetrahydrofolate cyclo-ligase family.</text>
</comment>
<dbReference type="GO" id="GO:0030272">
    <property type="term" value="F:5-formyltetrahydrofolate cyclo-ligase activity"/>
    <property type="evidence" value="ECO:0007669"/>
    <property type="project" value="UniProtKB-EC"/>
</dbReference>
<evidence type="ECO:0000256" key="2">
    <source>
        <dbReference type="ARBA" id="ARBA00022741"/>
    </source>
</evidence>
<dbReference type="AlphaFoldDB" id="A0A1B7XHD5"/>
<dbReference type="InterPro" id="IPR002698">
    <property type="entry name" value="FTHF_cligase"/>
</dbReference>
<dbReference type="PATRIC" id="fig|1560234.3.peg.2973"/>
<dbReference type="InterPro" id="IPR024185">
    <property type="entry name" value="FTHF_cligase-like_sf"/>
</dbReference>
<dbReference type="SUPFAM" id="SSF100950">
    <property type="entry name" value="NagB/RpiA/CoA transferase-like"/>
    <property type="match status" value="1"/>
</dbReference>
<dbReference type="PIRSF" id="PIRSF006806">
    <property type="entry name" value="FTHF_cligase"/>
    <property type="match status" value="1"/>
</dbReference>
<evidence type="ECO:0000313" key="7">
    <source>
        <dbReference type="Proteomes" id="UP000091979"/>
    </source>
</evidence>
<keyword evidence="5" id="KW-0460">Magnesium</keyword>
<keyword evidence="5" id="KW-0479">Metal-binding</keyword>
<evidence type="ECO:0000256" key="5">
    <source>
        <dbReference type="RuleBase" id="RU361279"/>
    </source>
</evidence>
<dbReference type="GO" id="GO:0035999">
    <property type="term" value="P:tetrahydrofolate interconversion"/>
    <property type="evidence" value="ECO:0007669"/>
    <property type="project" value="TreeGrafter"/>
</dbReference>
<accession>A0A1B7XHD5</accession>